<dbReference type="RefSeq" id="WP_014935220.1">
    <property type="nucleotide sequence ID" value="NC_018607.1"/>
</dbReference>
<evidence type="ECO:0000313" key="2">
    <source>
        <dbReference type="EMBL" id="AFR69592.1"/>
    </source>
</evidence>
<gene>
    <name evidence="2" type="ORF">B2904_orf235</name>
</gene>
<proteinExistence type="predicted"/>
<dbReference type="HOGENOM" id="CLU_1341146_0_0_12"/>
<dbReference type="PROSITE" id="PS51257">
    <property type="entry name" value="PROKAR_LIPOPROTEIN"/>
    <property type="match status" value="1"/>
</dbReference>
<evidence type="ECO:0000256" key="1">
    <source>
        <dbReference type="SAM" id="SignalP"/>
    </source>
</evidence>
<evidence type="ECO:0008006" key="4">
    <source>
        <dbReference type="Google" id="ProtNLM"/>
    </source>
</evidence>
<dbReference type="Proteomes" id="UP000007346">
    <property type="component" value="Chromosome"/>
</dbReference>
<accession>J9TQY5</accession>
<feature type="chain" id="PRO_5003827342" description="Lipoprotein" evidence="1">
    <location>
        <begin position="24"/>
        <end position="204"/>
    </location>
</feature>
<dbReference type="AlphaFoldDB" id="J9TQY5"/>
<dbReference type="KEGG" id="bpj:B2904_orf235"/>
<dbReference type="EMBL" id="CP003490">
    <property type="protein sequence ID" value="AFR69592.1"/>
    <property type="molecule type" value="Genomic_DNA"/>
</dbReference>
<sequence length="204" mass="22783">MNISKKILSILVISFLIATTGCAASEKYKIVDTRDGTRGKDPKWIKQSMSKLEAEYPGKYAFVIRNSGDNIAFIENWAKRVSAGAEVAALISQQVTDLTAASQYGTDANFQQTMETLSTSVSKARIVGLRREDDWWRLKQYTSGDRKGQREYEYMVLFLVDKQNIDGLIQNELQKALNGANAQTKARVEEAMDNLILESGGDVE</sequence>
<evidence type="ECO:0000313" key="3">
    <source>
        <dbReference type="Proteomes" id="UP000007346"/>
    </source>
</evidence>
<organism evidence="2 3">
    <name type="scientific">Brachyspira pilosicoli B2904</name>
    <dbReference type="NCBI Taxonomy" id="1133568"/>
    <lineage>
        <taxon>Bacteria</taxon>
        <taxon>Pseudomonadati</taxon>
        <taxon>Spirochaetota</taxon>
        <taxon>Spirochaetia</taxon>
        <taxon>Brachyspirales</taxon>
        <taxon>Brachyspiraceae</taxon>
        <taxon>Brachyspira</taxon>
    </lineage>
</organism>
<reference evidence="2 3" key="1">
    <citation type="journal article" date="2012" name="BMC Genomics">
        <title>Comparative genomics of Brachyspira pilosicoli strains: genome rearrangements, reductions and correlation of genetic compliment with phenotypic diversity.</title>
        <authorList>
            <person name="Mappley L.J."/>
            <person name="Black M.L."/>
            <person name="Abuoun M."/>
            <person name="Darby A.C."/>
            <person name="Woodward M.J."/>
            <person name="Parkhill J."/>
            <person name="Turner A.K."/>
            <person name="Bellgard M.I."/>
            <person name="La T."/>
            <person name="Phillips N.D."/>
            <person name="La Ragione R.M."/>
            <person name="Hampson D.J."/>
        </authorList>
    </citation>
    <scope>NUCLEOTIDE SEQUENCE [LARGE SCALE GENOMIC DNA]</scope>
    <source>
        <strain evidence="2">B2904</strain>
    </source>
</reference>
<feature type="signal peptide" evidence="1">
    <location>
        <begin position="1"/>
        <end position="23"/>
    </location>
</feature>
<dbReference type="PATRIC" id="fig|1133568.3.peg.232"/>
<keyword evidence="1" id="KW-0732">Signal</keyword>
<protein>
    <recommendedName>
        <fullName evidence="4">Lipoprotein</fullName>
    </recommendedName>
</protein>
<name>J9TQY5_BRAPL</name>